<name>A0ABX9WPN3_9ACTN</name>
<organism evidence="1 2">
    <name type="scientific">Micromonospora solifontis</name>
    <dbReference type="NCBI Taxonomy" id="2487138"/>
    <lineage>
        <taxon>Bacteria</taxon>
        <taxon>Bacillati</taxon>
        <taxon>Actinomycetota</taxon>
        <taxon>Actinomycetes</taxon>
        <taxon>Micromonosporales</taxon>
        <taxon>Micromonosporaceae</taxon>
        <taxon>Micromonospora</taxon>
    </lineage>
</organism>
<dbReference type="EMBL" id="RJLN01000006">
    <property type="protein sequence ID" value="RNM01042.1"/>
    <property type="molecule type" value="Genomic_DNA"/>
</dbReference>
<dbReference type="SUPFAM" id="SSF52540">
    <property type="entry name" value="P-loop containing nucleoside triphosphate hydrolases"/>
    <property type="match status" value="1"/>
</dbReference>
<gene>
    <name evidence="1" type="ORF">EFE23_03960</name>
</gene>
<proteinExistence type="predicted"/>
<evidence type="ECO:0000313" key="1">
    <source>
        <dbReference type="EMBL" id="RNM01042.1"/>
    </source>
</evidence>
<evidence type="ECO:0000313" key="2">
    <source>
        <dbReference type="Proteomes" id="UP000280698"/>
    </source>
</evidence>
<accession>A0ABX9WPN3</accession>
<dbReference type="Gene3D" id="3.40.50.300">
    <property type="entry name" value="P-loop containing nucleotide triphosphate hydrolases"/>
    <property type="match status" value="1"/>
</dbReference>
<protein>
    <submittedName>
        <fullName evidence="1">Uncharacterized protein</fullName>
    </submittedName>
</protein>
<reference evidence="1 2" key="1">
    <citation type="submission" date="2018-11" db="EMBL/GenBank/DDBJ databases">
        <title>Micromonospora sp. PPF5-17, a new actinomycetes isolated from a hot spring soil.</title>
        <authorList>
            <person name="Thawai C."/>
        </authorList>
    </citation>
    <scope>NUCLEOTIDE SEQUENCE [LARGE SCALE GENOMIC DNA]</scope>
    <source>
        <strain evidence="1 2">PPF5-17</strain>
    </source>
</reference>
<dbReference type="Proteomes" id="UP000280698">
    <property type="component" value="Unassembled WGS sequence"/>
</dbReference>
<comment type="caution">
    <text evidence="1">The sequence shown here is derived from an EMBL/GenBank/DDBJ whole genome shotgun (WGS) entry which is preliminary data.</text>
</comment>
<sequence length="308" mass="32771">MGKALVVAWGHEFVDEVVDALGDAEVDVVVGKPTVAQWRRAPLVLIDARVLTLAAGMPAHPRMVVVAPEKLDGDRLVAAARGWQAEYPDVPVYHLPTGAQAVRQLVAEAANGQAAEVRIGVVGGHGGAGATTLAVALGLVAAEEGRRTLLVDAAGRAGVDDRLGTPADELRVVDESFQPLRAVERHAAEVKVVDLDRALDAGQVEVARQCDMVLLVANAGRNPMASRRVAAKLSEQGVRWALVPTWMHDTVAQEIAREFAVRLLDEVPLEPPSIFSDGRVHLLDRCPLLDLARDLLRSAPYAAARVAA</sequence>
<dbReference type="InterPro" id="IPR027417">
    <property type="entry name" value="P-loop_NTPase"/>
</dbReference>
<dbReference type="RefSeq" id="WP_123239496.1">
    <property type="nucleotide sequence ID" value="NZ_JAAHBY010000006.1"/>
</dbReference>
<keyword evidence="2" id="KW-1185">Reference proteome</keyword>